<evidence type="ECO:0000256" key="1">
    <source>
        <dbReference type="SAM" id="Phobius"/>
    </source>
</evidence>
<sequence>MGREVDKIRMCFMLIITIFIIGFLFKPISRDCKEYLNIDLEYHSTDTNNNSSDDSLSSLYQILYLNELNRSSK</sequence>
<protein>
    <submittedName>
        <fullName evidence="2">Uncharacterized protein</fullName>
    </submittedName>
</protein>
<keyword evidence="1" id="KW-0812">Transmembrane</keyword>
<keyword evidence="1" id="KW-0472">Membrane</keyword>
<organism evidence="2 3">
    <name type="scientific">Paraclostridium bifermentans</name>
    <name type="common">Clostridium bifermentans</name>
    <dbReference type="NCBI Taxonomy" id="1490"/>
    <lineage>
        <taxon>Bacteria</taxon>
        <taxon>Bacillati</taxon>
        <taxon>Bacillota</taxon>
        <taxon>Clostridia</taxon>
        <taxon>Peptostreptococcales</taxon>
        <taxon>Peptostreptococcaceae</taxon>
        <taxon>Paraclostridium</taxon>
    </lineage>
</organism>
<feature type="transmembrane region" description="Helical" evidence="1">
    <location>
        <begin position="7"/>
        <end position="25"/>
    </location>
</feature>
<name>A0A5P3XKF2_PARBF</name>
<keyword evidence="2" id="KW-0614">Plasmid</keyword>
<dbReference type="Proteomes" id="UP000326961">
    <property type="component" value="Plasmid pPbmMP"/>
</dbReference>
<evidence type="ECO:0000313" key="2">
    <source>
        <dbReference type="EMBL" id="QEZ70814.1"/>
    </source>
</evidence>
<dbReference type="EMBL" id="CP032455">
    <property type="protein sequence ID" value="QEZ70814.1"/>
    <property type="molecule type" value="Genomic_DNA"/>
</dbReference>
<gene>
    <name evidence="2" type="ORF">D4A35_17910</name>
</gene>
<accession>A0A5P3XKF2</accession>
<evidence type="ECO:0000313" key="3">
    <source>
        <dbReference type="Proteomes" id="UP000326961"/>
    </source>
</evidence>
<keyword evidence="1" id="KW-1133">Transmembrane helix</keyword>
<geneLocation type="plasmid" evidence="3">
    <name>ppbmmp</name>
</geneLocation>
<proteinExistence type="predicted"/>
<dbReference type="RefSeq" id="WP_150887694.1">
    <property type="nucleotide sequence ID" value="NZ_CM017269.1"/>
</dbReference>
<dbReference type="AlphaFoldDB" id="A0A5P3XKF2"/>
<reference evidence="2 3" key="1">
    <citation type="submission" date="2018-09" db="EMBL/GenBank/DDBJ databases">
        <title>A clostridial neurotoxin that targets Anopheles mosquitoes.</title>
        <authorList>
            <person name="Contreras E."/>
            <person name="Masuyer G."/>
            <person name="Qureshi N."/>
            <person name="Chawla S."/>
            <person name="Lim H.L."/>
            <person name="Chen J."/>
            <person name="Stenmark P."/>
            <person name="Gill S."/>
        </authorList>
    </citation>
    <scope>NUCLEOTIDE SEQUENCE [LARGE SCALE GENOMIC DNA]</scope>
    <source>
        <strain evidence="2 3">Cbm</strain>
        <plasmid evidence="3">ppbmmp</plasmid>
    </source>
</reference>